<dbReference type="InterPro" id="IPR037923">
    <property type="entry name" value="HTH-like"/>
</dbReference>
<dbReference type="Proteomes" id="UP000777440">
    <property type="component" value="Unassembled WGS sequence"/>
</dbReference>
<name>A0ABS7I4R2_9MICO</name>
<keyword evidence="1" id="KW-0805">Transcription regulation</keyword>
<dbReference type="InterPro" id="IPR020449">
    <property type="entry name" value="Tscrpt_reg_AraC-type_HTH"/>
</dbReference>
<dbReference type="PANTHER" id="PTHR46796">
    <property type="entry name" value="HTH-TYPE TRANSCRIPTIONAL ACTIVATOR RHAS-RELATED"/>
    <property type="match status" value="1"/>
</dbReference>
<dbReference type="SUPFAM" id="SSF51215">
    <property type="entry name" value="Regulatory protein AraC"/>
    <property type="match status" value="1"/>
</dbReference>
<keyword evidence="3" id="KW-0804">Transcription</keyword>
<comment type="caution">
    <text evidence="5">The sequence shown here is derived from an EMBL/GenBank/DDBJ whole genome shotgun (WGS) entry which is preliminary data.</text>
</comment>
<dbReference type="InterPro" id="IPR009057">
    <property type="entry name" value="Homeodomain-like_sf"/>
</dbReference>
<gene>
    <name evidence="5" type="ORF">JNB61_16960</name>
</gene>
<accession>A0ABS7I4R2</accession>
<dbReference type="InterPro" id="IPR018060">
    <property type="entry name" value="HTH_AraC"/>
</dbReference>
<evidence type="ECO:0000256" key="2">
    <source>
        <dbReference type="ARBA" id="ARBA00023125"/>
    </source>
</evidence>
<dbReference type="Gene3D" id="1.10.10.60">
    <property type="entry name" value="Homeodomain-like"/>
    <property type="match status" value="1"/>
</dbReference>
<dbReference type="SMART" id="SM00342">
    <property type="entry name" value="HTH_ARAC"/>
    <property type="match status" value="1"/>
</dbReference>
<sequence>MSDSRNPNGRAARRPDDDFAATLLEASTTKAPLSFTAYRHAVSHAVVALDVHAEHDERFRGALDASVAGDIHVFGIAADGHSVHRTPGQISRAPQQYFKFSLIERGSGLIVQDGREISLRAGDMAIYDTDRPYSLLFDDTMRMSVVMFPKVMLDIPAETIGRLTATRLDGAGGVGAMIGPYVASLARGAADLDAHLARRMFRTAVDMVSTLLEANLGPAATSTDVHGALLRRVLDHIDEHLSDSELSPGQIAAAHFISVRHLHALFNEQGTTVSTVIRTRRLERCYDILVDPQQAHRSITDVALANGFVDAAHFSRTFRAHFGVPPSGVRTT</sequence>
<dbReference type="RefSeq" id="WP_220340403.1">
    <property type="nucleotide sequence ID" value="NZ_JAEUAX010000012.1"/>
</dbReference>
<evidence type="ECO:0000259" key="4">
    <source>
        <dbReference type="PROSITE" id="PS01124"/>
    </source>
</evidence>
<dbReference type="InterPro" id="IPR050204">
    <property type="entry name" value="AraC_XylS_family_regulators"/>
</dbReference>
<dbReference type="Pfam" id="PF12833">
    <property type="entry name" value="HTH_18"/>
    <property type="match status" value="1"/>
</dbReference>
<dbReference type="SUPFAM" id="SSF46689">
    <property type="entry name" value="Homeodomain-like"/>
    <property type="match status" value="1"/>
</dbReference>
<reference evidence="5 6" key="1">
    <citation type="journal article" date="2021" name="MBio">
        <title>Poor Competitiveness of Bradyrhizobium in Pigeon Pea Root Colonization in Indian Soils.</title>
        <authorList>
            <person name="Chalasani D."/>
            <person name="Basu A."/>
            <person name="Pullabhotla S.V.S.R.N."/>
            <person name="Jorrin B."/>
            <person name="Neal A.L."/>
            <person name="Poole P.S."/>
            <person name="Podile A.R."/>
            <person name="Tkacz A."/>
        </authorList>
    </citation>
    <scope>NUCLEOTIDE SEQUENCE [LARGE SCALE GENOMIC DNA]</scope>
    <source>
        <strain evidence="5 6">HU12</strain>
    </source>
</reference>
<dbReference type="EMBL" id="JAEUAX010000012">
    <property type="protein sequence ID" value="MBW9111464.1"/>
    <property type="molecule type" value="Genomic_DNA"/>
</dbReference>
<dbReference type="PROSITE" id="PS01124">
    <property type="entry name" value="HTH_ARAC_FAMILY_2"/>
    <property type="match status" value="1"/>
</dbReference>
<dbReference type="Pfam" id="PF14525">
    <property type="entry name" value="AraC_binding_2"/>
    <property type="match status" value="1"/>
</dbReference>
<dbReference type="PRINTS" id="PR00032">
    <property type="entry name" value="HTHARAC"/>
</dbReference>
<evidence type="ECO:0000313" key="6">
    <source>
        <dbReference type="Proteomes" id="UP000777440"/>
    </source>
</evidence>
<keyword evidence="6" id="KW-1185">Reference proteome</keyword>
<organism evidence="5 6">
    <name type="scientific">Microbacterium ureisolvens</name>
    <dbReference type="NCBI Taxonomy" id="2781186"/>
    <lineage>
        <taxon>Bacteria</taxon>
        <taxon>Bacillati</taxon>
        <taxon>Actinomycetota</taxon>
        <taxon>Actinomycetes</taxon>
        <taxon>Micrococcales</taxon>
        <taxon>Microbacteriaceae</taxon>
        <taxon>Microbacterium</taxon>
    </lineage>
</organism>
<feature type="domain" description="HTH araC/xylS-type" evidence="4">
    <location>
        <begin position="231"/>
        <end position="332"/>
    </location>
</feature>
<protein>
    <submittedName>
        <fullName evidence="5">Helix-turn-helix domain-containing protein</fullName>
    </submittedName>
</protein>
<evidence type="ECO:0000256" key="3">
    <source>
        <dbReference type="ARBA" id="ARBA00023163"/>
    </source>
</evidence>
<proteinExistence type="predicted"/>
<dbReference type="InterPro" id="IPR035418">
    <property type="entry name" value="AraC-bd_2"/>
</dbReference>
<evidence type="ECO:0000256" key="1">
    <source>
        <dbReference type="ARBA" id="ARBA00023015"/>
    </source>
</evidence>
<evidence type="ECO:0000313" key="5">
    <source>
        <dbReference type="EMBL" id="MBW9111464.1"/>
    </source>
</evidence>
<dbReference type="PANTHER" id="PTHR46796:SF6">
    <property type="entry name" value="ARAC SUBFAMILY"/>
    <property type="match status" value="1"/>
</dbReference>
<keyword evidence="2" id="KW-0238">DNA-binding</keyword>